<dbReference type="EMBL" id="JACCFW010000001">
    <property type="protein sequence ID" value="NYJ76013.1"/>
    <property type="molecule type" value="Genomic_DNA"/>
</dbReference>
<evidence type="ECO:0000313" key="11">
    <source>
        <dbReference type="Proteomes" id="UP000571817"/>
    </source>
</evidence>
<dbReference type="Gene3D" id="1.20.1720.10">
    <property type="entry name" value="Multidrug resistance protein D"/>
    <property type="match status" value="1"/>
</dbReference>
<feature type="transmembrane region" description="Helical" evidence="8">
    <location>
        <begin position="396"/>
        <end position="417"/>
    </location>
</feature>
<dbReference type="AlphaFoldDB" id="A0A853DJ03"/>
<accession>A0A853DJ03</accession>
<dbReference type="GO" id="GO:0005886">
    <property type="term" value="C:plasma membrane"/>
    <property type="evidence" value="ECO:0007669"/>
    <property type="project" value="UniProtKB-SubCell"/>
</dbReference>
<dbReference type="InterPro" id="IPR005829">
    <property type="entry name" value="Sugar_transporter_CS"/>
</dbReference>
<feature type="transmembrane region" description="Helical" evidence="8">
    <location>
        <begin position="367"/>
        <end position="389"/>
    </location>
</feature>
<feature type="transmembrane region" description="Helical" evidence="8">
    <location>
        <begin position="32"/>
        <end position="50"/>
    </location>
</feature>
<feature type="transmembrane region" description="Helical" evidence="8">
    <location>
        <begin position="267"/>
        <end position="284"/>
    </location>
</feature>
<evidence type="ECO:0000256" key="5">
    <source>
        <dbReference type="ARBA" id="ARBA00022989"/>
    </source>
</evidence>
<feature type="transmembrane region" description="Helical" evidence="8">
    <location>
        <begin position="423"/>
        <end position="446"/>
    </location>
</feature>
<feature type="domain" description="Major facilitator superfamily (MFS) profile" evidence="9">
    <location>
        <begin position="1"/>
        <end position="535"/>
    </location>
</feature>
<evidence type="ECO:0000259" key="9">
    <source>
        <dbReference type="PROSITE" id="PS50850"/>
    </source>
</evidence>
<feature type="transmembrane region" description="Helical" evidence="8">
    <location>
        <begin position="121"/>
        <end position="144"/>
    </location>
</feature>
<evidence type="ECO:0000256" key="1">
    <source>
        <dbReference type="ARBA" id="ARBA00004429"/>
    </source>
</evidence>
<dbReference type="PROSITE" id="PS50850">
    <property type="entry name" value="MFS"/>
    <property type="match status" value="1"/>
</dbReference>
<dbReference type="GO" id="GO:0022857">
    <property type="term" value="F:transmembrane transporter activity"/>
    <property type="evidence" value="ECO:0007669"/>
    <property type="project" value="InterPro"/>
</dbReference>
<evidence type="ECO:0000256" key="8">
    <source>
        <dbReference type="SAM" id="Phobius"/>
    </source>
</evidence>
<reference evidence="10 11" key="1">
    <citation type="submission" date="2020-07" db="EMBL/GenBank/DDBJ databases">
        <title>Sequencing the genomes of 1000 actinobacteria strains.</title>
        <authorList>
            <person name="Klenk H.-P."/>
        </authorList>
    </citation>
    <scope>NUCLEOTIDE SEQUENCE [LARGE SCALE GENOMIC DNA]</scope>
    <source>
        <strain evidence="10 11">DSM 29531</strain>
    </source>
</reference>
<dbReference type="Pfam" id="PF07690">
    <property type="entry name" value="MFS_1"/>
    <property type="match status" value="1"/>
</dbReference>
<dbReference type="Gene3D" id="1.20.1250.20">
    <property type="entry name" value="MFS general substrate transporter like domains"/>
    <property type="match status" value="1"/>
</dbReference>
<sequence>MALAAADTYVVVLALTDMMTGVGVGIDSLQKATPIISGFLLGYVAVLPLIGRLADLLDRQRILLGCLAIFVVGSAITAMAPELSVLVVGRVLQGLGGGGLVPATLALVAQLWPPGKRGTPLGVVGAVQEIGSVVGPLLGALILTIWDWRAIFWVNAVAGVLLAVAVRVIGGPVRPTPGTRPRWWRPVAAVTAVAGVAGAVLLTLALTAPSALTSSIRWGGPFVPYGTHTSRMITPIGVWAMIALAIALVLTVPLLWRTFARVDLPGAALIGVALGALILTFATSDPSKQVIGPLGLWLLPVAAVAAGLFVWRQRTVSDPLVAPGVVRRRVTPALACSLFAGTALVSIVVDVPLLAQLTVAHSTERDGALILLRFLVAVPVGALVGGLLLRRFGPGLIAPVGLAVAAVGLLAMSTWGNGSLESLPAWFVLIAVGFGIGLSIAPINDAALHDAAPDQQGVVSALVVVSRMIGMVVGLGLLTALGLHQFYDRVAQIPNATDTQIAAAAVVQVQTIFLGAAIAGFAAALIAIALGIRRIPVHHLLEETDAREPVNS</sequence>
<gene>
    <name evidence="10" type="ORF">HNR15_002976</name>
</gene>
<keyword evidence="4 8" id="KW-0812">Transmembrane</keyword>
<dbReference type="InterPro" id="IPR020846">
    <property type="entry name" value="MFS_dom"/>
</dbReference>
<feature type="transmembrane region" description="Helical" evidence="8">
    <location>
        <begin position="189"/>
        <end position="212"/>
    </location>
</feature>
<keyword evidence="3" id="KW-0997">Cell inner membrane</keyword>
<keyword evidence="3" id="KW-1003">Cell membrane</keyword>
<feature type="transmembrane region" description="Helical" evidence="8">
    <location>
        <begin position="458"/>
        <end position="481"/>
    </location>
</feature>
<dbReference type="SUPFAM" id="SSF103473">
    <property type="entry name" value="MFS general substrate transporter"/>
    <property type="match status" value="2"/>
</dbReference>
<dbReference type="PROSITE" id="PS00217">
    <property type="entry name" value="SUGAR_TRANSPORT_2"/>
    <property type="match status" value="1"/>
</dbReference>
<dbReference type="Proteomes" id="UP000571817">
    <property type="component" value="Unassembled WGS sequence"/>
</dbReference>
<keyword evidence="2" id="KW-0813">Transport</keyword>
<keyword evidence="5 8" id="KW-1133">Transmembrane helix</keyword>
<feature type="transmembrane region" description="Helical" evidence="8">
    <location>
        <begin position="290"/>
        <end position="311"/>
    </location>
</feature>
<evidence type="ECO:0000313" key="10">
    <source>
        <dbReference type="EMBL" id="NYJ76013.1"/>
    </source>
</evidence>
<dbReference type="RefSeq" id="WP_343048555.1">
    <property type="nucleotide sequence ID" value="NZ_JACCFW010000001.1"/>
</dbReference>
<dbReference type="PRINTS" id="PR01036">
    <property type="entry name" value="TCRTETB"/>
</dbReference>
<comment type="subcellular location">
    <subcellularLocation>
        <location evidence="1">Cell inner membrane</location>
        <topology evidence="1">Multi-pass membrane protein</topology>
    </subcellularLocation>
</comment>
<feature type="transmembrane region" description="Helical" evidence="8">
    <location>
        <begin position="150"/>
        <end position="169"/>
    </location>
</feature>
<dbReference type="PANTHER" id="PTHR23501">
    <property type="entry name" value="MAJOR FACILITATOR SUPERFAMILY"/>
    <property type="match status" value="1"/>
</dbReference>
<name>A0A853DJ03_9MICO</name>
<keyword evidence="11" id="KW-1185">Reference proteome</keyword>
<proteinExistence type="predicted"/>
<evidence type="ECO:0000256" key="2">
    <source>
        <dbReference type="ARBA" id="ARBA00022448"/>
    </source>
</evidence>
<dbReference type="PANTHER" id="PTHR23501:SF191">
    <property type="entry name" value="VACUOLAR BASIC AMINO ACID TRANSPORTER 4"/>
    <property type="match status" value="1"/>
</dbReference>
<evidence type="ECO:0000256" key="4">
    <source>
        <dbReference type="ARBA" id="ARBA00022692"/>
    </source>
</evidence>
<keyword evidence="6 8" id="KW-0472">Membrane</keyword>
<evidence type="ECO:0000256" key="6">
    <source>
        <dbReference type="ARBA" id="ARBA00023136"/>
    </source>
</evidence>
<feature type="transmembrane region" description="Helical" evidence="8">
    <location>
        <begin position="332"/>
        <end position="355"/>
    </location>
</feature>
<organism evidence="10 11">
    <name type="scientific">Allobranchiibius huperziae</name>
    <dbReference type="NCBI Taxonomy" id="1874116"/>
    <lineage>
        <taxon>Bacteria</taxon>
        <taxon>Bacillati</taxon>
        <taxon>Actinomycetota</taxon>
        <taxon>Actinomycetes</taxon>
        <taxon>Micrococcales</taxon>
        <taxon>Dermacoccaceae</taxon>
        <taxon>Allobranchiibius</taxon>
    </lineage>
</organism>
<feature type="transmembrane region" description="Helical" evidence="8">
    <location>
        <begin position="501"/>
        <end position="530"/>
    </location>
</feature>
<feature type="transmembrane region" description="Helical" evidence="8">
    <location>
        <begin position="232"/>
        <end position="255"/>
    </location>
</feature>
<dbReference type="InterPro" id="IPR036259">
    <property type="entry name" value="MFS_trans_sf"/>
</dbReference>
<evidence type="ECO:0000256" key="7">
    <source>
        <dbReference type="ARBA" id="ARBA00044273"/>
    </source>
</evidence>
<dbReference type="InterPro" id="IPR011701">
    <property type="entry name" value="MFS"/>
</dbReference>
<protein>
    <recommendedName>
        <fullName evidence="7">MFS-type drug efflux transporter P55</fullName>
    </recommendedName>
</protein>
<evidence type="ECO:0000256" key="3">
    <source>
        <dbReference type="ARBA" id="ARBA00022519"/>
    </source>
</evidence>
<feature type="transmembrane region" description="Helical" evidence="8">
    <location>
        <begin position="62"/>
        <end position="81"/>
    </location>
</feature>
<feature type="transmembrane region" description="Helical" evidence="8">
    <location>
        <begin position="87"/>
        <end position="109"/>
    </location>
</feature>
<comment type="caution">
    <text evidence="10">The sequence shown here is derived from an EMBL/GenBank/DDBJ whole genome shotgun (WGS) entry which is preliminary data.</text>
</comment>